<proteinExistence type="predicted"/>
<evidence type="ECO:0000313" key="3">
    <source>
        <dbReference type="EMBL" id="CEO55174.1"/>
    </source>
</evidence>
<feature type="transmembrane region" description="Helical" evidence="2">
    <location>
        <begin position="156"/>
        <end position="177"/>
    </location>
</feature>
<evidence type="ECO:0000256" key="2">
    <source>
        <dbReference type="SAM" id="Phobius"/>
    </source>
</evidence>
<dbReference type="SUPFAM" id="SSF48097">
    <property type="entry name" value="Regulator of G-protein signaling, RGS"/>
    <property type="match status" value="1"/>
</dbReference>
<feature type="compositionally biased region" description="Basic and acidic residues" evidence="1">
    <location>
        <begin position="333"/>
        <end position="348"/>
    </location>
</feature>
<sequence length="571" mass="65096">MDGVPNFTIYNLPPSPPKWDNIGIFFICFCCIWTTFVFAGMAFCWYNRNNPILKIRGLPLSFTAILFLHSYWVLAQLVYPIGGTMPVVLAYDIQYFFMGIWFPLGIALFHASNSRFLHVAKLQKQFTNDHRVQVRCNGGGSSWICRFRNMSYSVRIMTFIGLGMIAQVLLTVGMWLACRKYHPTFGIPGTEIRGATLVEQMVDLGRGWEWWPSVVWQVIWTWMVAPYLLWRAWDIRDTMGWRAQTIGCCISNLHATPMFLIAQYVPAFAPVNMYYPPSQWIHLSVMMFEIFTVFVPVFQVIKLNIQRRKVAASNERWESSSQITMFGSVQSSDQERKGSTSSRGKSDIMDNLLNNEMSDHLYTIGALDYVLRENPTPLQNFSALSDFSGENIAFLTRAAAWKNTFSGDFRGEKELDAYNAALQLYTDFISPRDAEFPLNLSGPELRRLEDIFEAPTRILCGEPVVNTATPFDIEQPELPGSSDGCSSASNSSTTRLRAKYTGEIPPGFDDLVFDSTCSHIKYLVLTNTWPKFVDDIRNQNRRSSESGRTFDSNDSDQTLASRVTTYVRSMF</sequence>
<organism evidence="3">
    <name type="scientific">Bionectria ochroleuca</name>
    <name type="common">Gliocladium roseum</name>
    <dbReference type="NCBI Taxonomy" id="29856"/>
    <lineage>
        <taxon>Eukaryota</taxon>
        <taxon>Fungi</taxon>
        <taxon>Dikarya</taxon>
        <taxon>Ascomycota</taxon>
        <taxon>Pezizomycotina</taxon>
        <taxon>Sordariomycetes</taxon>
        <taxon>Hypocreomycetidae</taxon>
        <taxon>Hypocreales</taxon>
        <taxon>Bionectriaceae</taxon>
        <taxon>Clonostachys</taxon>
    </lineage>
</organism>
<name>A0A0B7KDK8_BIOOC</name>
<feature type="transmembrane region" description="Helical" evidence="2">
    <location>
        <begin position="22"/>
        <end position="46"/>
    </location>
</feature>
<dbReference type="AlphaFoldDB" id="A0A0B7KDK8"/>
<keyword evidence="2" id="KW-0812">Transmembrane</keyword>
<dbReference type="InterPro" id="IPR044926">
    <property type="entry name" value="RGS_subdomain_2"/>
</dbReference>
<keyword evidence="2" id="KW-0472">Membrane</keyword>
<gene>
    <name evidence="3" type="ORF">BN869_000011232_1</name>
</gene>
<evidence type="ECO:0008006" key="4">
    <source>
        <dbReference type="Google" id="ProtNLM"/>
    </source>
</evidence>
<evidence type="ECO:0000256" key="1">
    <source>
        <dbReference type="SAM" id="MobiDB-lite"/>
    </source>
</evidence>
<feature type="transmembrane region" description="Helical" evidence="2">
    <location>
        <begin position="93"/>
        <end position="111"/>
    </location>
</feature>
<reference evidence="3" key="1">
    <citation type="submission" date="2015-01" db="EMBL/GenBank/DDBJ databases">
        <authorList>
            <person name="Durling Mikael"/>
        </authorList>
    </citation>
    <scope>NUCLEOTIDE SEQUENCE</scope>
</reference>
<feature type="transmembrane region" description="Helical" evidence="2">
    <location>
        <begin position="58"/>
        <end position="81"/>
    </location>
</feature>
<feature type="transmembrane region" description="Helical" evidence="2">
    <location>
        <begin position="245"/>
        <end position="265"/>
    </location>
</feature>
<keyword evidence="2" id="KW-1133">Transmembrane helix</keyword>
<dbReference type="InterPro" id="IPR036305">
    <property type="entry name" value="RGS_sf"/>
</dbReference>
<dbReference type="EMBL" id="CDPU01000049">
    <property type="protein sequence ID" value="CEO55174.1"/>
    <property type="molecule type" value="Genomic_DNA"/>
</dbReference>
<dbReference type="Gene3D" id="1.10.167.10">
    <property type="entry name" value="Regulator of G-protein Signalling 4, domain 2"/>
    <property type="match status" value="1"/>
</dbReference>
<feature type="transmembrane region" description="Helical" evidence="2">
    <location>
        <begin position="214"/>
        <end position="233"/>
    </location>
</feature>
<protein>
    <recommendedName>
        <fullName evidence="4">RGS domain-containing protein</fullName>
    </recommendedName>
</protein>
<accession>A0A0B7KDK8</accession>
<feature type="transmembrane region" description="Helical" evidence="2">
    <location>
        <begin position="280"/>
        <end position="301"/>
    </location>
</feature>
<feature type="region of interest" description="Disordered" evidence="1">
    <location>
        <begin position="326"/>
        <end position="348"/>
    </location>
</feature>